<sequence length="327" mass="35206">MVHAPVCASCNVSSSFNFREELVRFGYMLDRRLHVLRLVDECGTVTAAAAALYLTPSAVSQQIRALADTVGLELLEPHRRSVRLTPAGRAVLRHADRLHEYWELAQADLAGYGQEAVGVLRMAGFPTAVAALVAPAAARLRRLTPGIQVEVSEADTADAFGLLLAEVVDIAVTVATPQMAAVGNHKFDQQPLMDDPLDLLLPADHRLAGAGIASLHELADEIWITPDPRQSHHHDLVLHACTAAGFRPHTVHRAKEWIGVAALVAHGFGVSLIPRLGFLLPPDYPVVRLPVRDAPTRQVLTCVRRGSREHPVVATGLNALCTAAGTD</sequence>
<dbReference type="InterPro" id="IPR005119">
    <property type="entry name" value="LysR_subst-bd"/>
</dbReference>
<dbReference type="SUPFAM" id="SSF53850">
    <property type="entry name" value="Periplasmic binding protein-like II"/>
    <property type="match status" value="1"/>
</dbReference>
<accession>A0A1H1XG61</accession>
<dbReference type="PROSITE" id="PS50931">
    <property type="entry name" value="HTH_LYSR"/>
    <property type="match status" value="1"/>
</dbReference>
<dbReference type="PANTHER" id="PTHR30346">
    <property type="entry name" value="TRANSCRIPTIONAL DUAL REGULATOR HCAR-RELATED"/>
    <property type="match status" value="1"/>
</dbReference>
<dbReference type="InterPro" id="IPR036388">
    <property type="entry name" value="WH-like_DNA-bd_sf"/>
</dbReference>
<evidence type="ECO:0000313" key="7">
    <source>
        <dbReference type="Proteomes" id="UP000199700"/>
    </source>
</evidence>
<dbReference type="InterPro" id="IPR036390">
    <property type="entry name" value="WH_DNA-bd_sf"/>
</dbReference>
<evidence type="ECO:0000313" key="6">
    <source>
        <dbReference type="EMBL" id="SDT07666.1"/>
    </source>
</evidence>
<dbReference type="InterPro" id="IPR000847">
    <property type="entry name" value="LysR_HTH_N"/>
</dbReference>
<keyword evidence="3 6" id="KW-0238">DNA-binding</keyword>
<dbReference type="GO" id="GO:0032993">
    <property type="term" value="C:protein-DNA complex"/>
    <property type="evidence" value="ECO:0007669"/>
    <property type="project" value="TreeGrafter"/>
</dbReference>
<proteinExistence type="inferred from homology"/>
<dbReference type="Pfam" id="PF03466">
    <property type="entry name" value="LysR_substrate"/>
    <property type="match status" value="1"/>
</dbReference>
<evidence type="ECO:0000256" key="4">
    <source>
        <dbReference type="ARBA" id="ARBA00023163"/>
    </source>
</evidence>
<name>A0A1H1XG61_BRESA</name>
<dbReference type="GO" id="GO:0003677">
    <property type="term" value="F:DNA binding"/>
    <property type="evidence" value="ECO:0007669"/>
    <property type="project" value="UniProtKB-KW"/>
</dbReference>
<dbReference type="SUPFAM" id="SSF46785">
    <property type="entry name" value="Winged helix' DNA-binding domain"/>
    <property type="match status" value="1"/>
</dbReference>
<comment type="similarity">
    <text evidence="1">Belongs to the LysR transcriptional regulatory family.</text>
</comment>
<evidence type="ECO:0000256" key="3">
    <source>
        <dbReference type="ARBA" id="ARBA00023125"/>
    </source>
</evidence>
<keyword evidence="4" id="KW-0804">Transcription</keyword>
<keyword evidence="2" id="KW-0805">Transcription regulation</keyword>
<dbReference type="Gene3D" id="1.10.10.10">
    <property type="entry name" value="Winged helix-like DNA-binding domain superfamily/Winged helix DNA-binding domain"/>
    <property type="match status" value="1"/>
</dbReference>
<dbReference type="PANTHER" id="PTHR30346:SF29">
    <property type="entry name" value="LYSR SUBSTRATE-BINDING"/>
    <property type="match status" value="1"/>
</dbReference>
<reference evidence="6" key="1">
    <citation type="submission" date="2016-10" db="EMBL/GenBank/DDBJ databases">
        <authorList>
            <person name="Varghese N."/>
            <person name="Submissions S."/>
        </authorList>
    </citation>
    <scope>NUCLEOTIDE SEQUENCE [LARGE SCALE GENOMIC DNA]</scope>
    <source>
        <strain evidence="6">DSM 22082</strain>
    </source>
</reference>
<dbReference type="GO" id="GO:0003700">
    <property type="term" value="F:DNA-binding transcription factor activity"/>
    <property type="evidence" value="ECO:0007669"/>
    <property type="project" value="InterPro"/>
</dbReference>
<dbReference type="AlphaFoldDB" id="A0A1H1XG61"/>
<organism evidence="6 7">
    <name type="scientific">Brevibacterium sandarakinum</name>
    <dbReference type="NCBI Taxonomy" id="629680"/>
    <lineage>
        <taxon>Bacteria</taxon>
        <taxon>Bacillati</taxon>
        <taxon>Actinomycetota</taxon>
        <taxon>Actinomycetes</taxon>
        <taxon>Micrococcales</taxon>
        <taxon>Brevibacteriaceae</taxon>
        <taxon>Brevibacterium</taxon>
    </lineage>
</organism>
<evidence type="ECO:0000259" key="5">
    <source>
        <dbReference type="PROSITE" id="PS50931"/>
    </source>
</evidence>
<feature type="domain" description="HTH lysR-type" evidence="5">
    <location>
        <begin position="28"/>
        <end position="85"/>
    </location>
</feature>
<dbReference type="Gene3D" id="3.40.190.10">
    <property type="entry name" value="Periplasmic binding protein-like II"/>
    <property type="match status" value="2"/>
</dbReference>
<gene>
    <name evidence="6" type="ORF">SAMN04489751_3692</name>
</gene>
<dbReference type="STRING" id="629680.SAMN04489751_3692"/>
<dbReference type="EMBL" id="LT629739">
    <property type="protein sequence ID" value="SDT07666.1"/>
    <property type="molecule type" value="Genomic_DNA"/>
</dbReference>
<evidence type="ECO:0000256" key="2">
    <source>
        <dbReference type="ARBA" id="ARBA00023015"/>
    </source>
</evidence>
<dbReference type="Proteomes" id="UP000199700">
    <property type="component" value="Chromosome"/>
</dbReference>
<protein>
    <submittedName>
        <fullName evidence="6">DNA-binding transcriptional regulator, LysR family</fullName>
    </submittedName>
</protein>
<evidence type="ECO:0000256" key="1">
    <source>
        <dbReference type="ARBA" id="ARBA00009437"/>
    </source>
</evidence>
<keyword evidence="7" id="KW-1185">Reference proteome</keyword>
<dbReference type="Pfam" id="PF00126">
    <property type="entry name" value="HTH_1"/>
    <property type="match status" value="1"/>
</dbReference>